<dbReference type="GO" id="GO:0005634">
    <property type="term" value="C:nucleus"/>
    <property type="evidence" value="ECO:0007669"/>
    <property type="project" value="UniProtKB-SubCell"/>
</dbReference>
<dbReference type="GO" id="GO:0043565">
    <property type="term" value="F:sequence-specific DNA binding"/>
    <property type="evidence" value="ECO:0007669"/>
    <property type="project" value="TreeGrafter"/>
</dbReference>
<keyword evidence="5" id="KW-0804">Transcription</keyword>
<dbReference type="EMBL" id="KZ678141">
    <property type="protein sequence ID" value="PSN62513.1"/>
    <property type="molecule type" value="Genomic_DNA"/>
</dbReference>
<dbReference type="GO" id="GO:0006351">
    <property type="term" value="P:DNA-templated transcription"/>
    <property type="evidence" value="ECO:0007669"/>
    <property type="project" value="InterPro"/>
</dbReference>
<dbReference type="AlphaFoldDB" id="A0A2T2NAR3"/>
<evidence type="ECO:0000256" key="2">
    <source>
        <dbReference type="ARBA" id="ARBA00022723"/>
    </source>
</evidence>
<name>A0A2T2NAR3_CORCC</name>
<keyword evidence="4" id="KW-0238">DNA-binding</keyword>
<dbReference type="CDD" id="cd12148">
    <property type="entry name" value="fungal_TF_MHR"/>
    <property type="match status" value="1"/>
</dbReference>
<evidence type="ECO:0000256" key="1">
    <source>
        <dbReference type="ARBA" id="ARBA00004123"/>
    </source>
</evidence>
<organism evidence="9 10">
    <name type="scientific">Corynespora cassiicola Philippines</name>
    <dbReference type="NCBI Taxonomy" id="1448308"/>
    <lineage>
        <taxon>Eukaryota</taxon>
        <taxon>Fungi</taxon>
        <taxon>Dikarya</taxon>
        <taxon>Ascomycota</taxon>
        <taxon>Pezizomycotina</taxon>
        <taxon>Dothideomycetes</taxon>
        <taxon>Pleosporomycetidae</taxon>
        <taxon>Pleosporales</taxon>
        <taxon>Corynesporascaceae</taxon>
        <taxon>Corynespora</taxon>
    </lineage>
</organism>
<feature type="region of interest" description="Disordered" evidence="7">
    <location>
        <begin position="120"/>
        <end position="146"/>
    </location>
</feature>
<evidence type="ECO:0000256" key="6">
    <source>
        <dbReference type="ARBA" id="ARBA00023242"/>
    </source>
</evidence>
<keyword evidence="3" id="KW-0805">Transcription regulation</keyword>
<dbReference type="Gene3D" id="4.10.240.10">
    <property type="entry name" value="Zn(2)-C6 fungal-type DNA-binding domain"/>
    <property type="match status" value="1"/>
</dbReference>
<dbReference type="OrthoDB" id="3266505at2759"/>
<sequence>MSVTPDRVVDASVTKARSTTIACRKCHSRKVKCSGGQPCSNCSRDKSEISCTYPNRVRHVKVRASYVDELLAEINRLKRDRTVSSETGNSENHGHVSNDAGDGLTPTELARENLSIPIASVQALSSEHPRTTAPQIARERSDRATTVGVAARNPLLEDRPWFISLTPEMPVLVGEATDAAFATRFRQALSSGKTQSHFPRIQYAPNPVSSGLTLPNLPGPAPSRARVLIKVALSTICRRYHLVRKSAMLTMLEQSIQSPSQCDPISTCKLFAMFALGEAYSARAAFPGAKFPGIDYFNNATHILRVLSEDPRIECIEVMAMLSLYSITMNRRHTAYCMAGSAMRFAIIMGLHHNVPQNQIPDREHVEHRVRLWWAVYILDRSWATMLGQPVSIRDEEIEVSLPSSQGIPEVFVDDFHPVEYAIADIRIARLSAEVTSSIYGRNMQQNSFSYRVQHALKRLDEWVKSLPDSFRTKMHETSNDIDMADMMLYLYYNQCLILATRPILLHVFRLRQTPSTEDLDDDSIQPSESTVALVEACVLCARKSYRLLVNAWINGSFPTFDYTLTRYLFSTCIVLAISSLSHLQWPNTESEEFEAAFYILDQLKENGNQAASEFMRHVRAIIPLMEVKRSAQSQGESGRNLARPLAASYAATATEPSGSRMVADMDTTEPNLSEPLLQDLLSFPHFDLHTLGTPFSNENFQSFYWPDGDADNWTNYASFE</sequence>
<dbReference type="PANTHER" id="PTHR47540:SF6">
    <property type="entry name" value="ZN(II)2CYS6 TRANSCRIPTION FACTOR (EUROFUNG)"/>
    <property type="match status" value="1"/>
</dbReference>
<evidence type="ECO:0000256" key="3">
    <source>
        <dbReference type="ARBA" id="ARBA00023015"/>
    </source>
</evidence>
<comment type="subcellular location">
    <subcellularLocation>
        <location evidence="1">Nucleus</location>
    </subcellularLocation>
</comment>
<gene>
    <name evidence="9" type="ORF">BS50DRAFT_624367</name>
</gene>
<dbReference type="PANTHER" id="PTHR47540">
    <property type="entry name" value="THIAMINE REPRESSIBLE GENES REGULATORY PROTEIN THI5"/>
    <property type="match status" value="1"/>
</dbReference>
<dbReference type="InterPro" id="IPR007219">
    <property type="entry name" value="XnlR_reg_dom"/>
</dbReference>
<dbReference type="SMART" id="SM00906">
    <property type="entry name" value="Fungal_trans"/>
    <property type="match status" value="1"/>
</dbReference>
<proteinExistence type="predicted"/>
<dbReference type="InterPro" id="IPR051711">
    <property type="entry name" value="Stress_Response_Reg"/>
</dbReference>
<dbReference type="Proteomes" id="UP000240883">
    <property type="component" value="Unassembled WGS sequence"/>
</dbReference>
<protein>
    <recommendedName>
        <fullName evidence="8">Zn(2)-C6 fungal-type domain-containing protein</fullName>
    </recommendedName>
</protein>
<dbReference type="InterPro" id="IPR036864">
    <property type="entry name" value="Zn2-C6_fun-type_DNA-bd_sf"/>
</dbReference>
<keyword evidence="6" id="KW-0539">Nucleus</keyword>
<dbReference type="Pfam" id="PF00172">
    <property type="entry name" value="Zn_clus"/>
    <property type="match status" value="1"/>
</dbReference>
<evidence type="ECO:0000313" key="9">
    <source>
        <dbReference type="EMBL" id="PSN62513.1"/>
    </source>
</evidence>
<feature type="region of interest" description="Disordered" evidence="7">
    <location>
        <begin position="81"/>
        <end position="106"/>
    </location>
</feature>
<dbReference type="SUPFAM" id="SSF57701">
    <property type="entry name" value="Zn2/Cys6 DNA-binding domain"/>
    <property type="match status" value="1"/>
</dbReference>
<dbReference type="Pfam" id="PF04082">
    <property type="entry name" value="Fungal_trans"/>
    <property type="match status" value="1"/>
</dbReference>
<evidence type="ECO:0000256" key="5">
    <source>
        <dbReference type="ARBA" id="ARBA00023163"/>
    </source>
</evidence>
<dbReference type="GO" id="GO:0045944">
    <property type="term" value="P:positive regulation of transcription by RNA polymerase II"/>
    <property type="evidence" value="ECO:0007669"/>
    <property type="project" value="TreeGrafter"/>
</dbReference>
<dbReference type="CDD" id="cd00067">
    <property type="entry name" value="GAL4"/>
    <property type="match status" value="1"/>
</dbReference>
<keyword evidence="2" id="KW-0479">Metal-binding</keyword>
<dbReference type="PROSITE" id="PS00463">
    <property type="entry name" value="ZN2_CY6_FUNGAL_1"/>
    <property type="match status" value="1"/>
</dbReference>
<evidence type="ECO:0000256" key="7">
    <source>
        <dbReference type="SAM" id="MobiDB-lite"/>
    </source>
</evidence>
<feature type="domain" description="Zn(2)-C6 fungal-type" evidence="8">
    <location>
        <begin position="22"/>
        <end position="53"/>
    </location>
</feature>
<dbReference type="GO" id="GO:0000981">
    <property type="term" value="F:DNA-binding transcription factor activity, RNA polymerase II-specific"/>
    <property type="evidence" value="ECO:0007669"/>
    <property type="project" value="InterPro"/>
</dbReference>
<reference evidence="9 10" key="1">
    <citation type="journal article" date="2018" name="Front. Microbiol.">
        <title>Genome-Wide Analysis of Corynespora cassiicola Leaf Fall Disease Putative Effectors.</title>
        <authorList>
            <person name="Lopez D."/>
            <person name="Ribeiro S."/>
            <person name="Label P."/>
            <person name="Fumanal B."/>
            <person name="Venisse J.S."/>
            <person name="Kohler A."/>
            <person name="de Oliveira R.R."/>
            <person name="Labutti K."/>
            <person name="Lipzen A."/>
            <person name="Lail K."/>
            <person name="Bauer D."/>
            <person name="Ohm R.A."/>
            <person name="Barry K.W."/>
            <person name="Spatafora J."/>
            <person name="Grigoriev I.V."/>
            <person name="Martin F.M."/>
            <person name="Pujade-Renaud V."/>
        </authorList>
    </citation>
    <scope>NUCLEOTIDE SEQUENCE [LARGE SCALE GENOMIC DNA]</scope>
    <source>
        <strain evidence="9 10">Philippines</strain>
    </source>
</reference>
<dbReference type="InterPro" id="IPR001138">
    <property type="entry name" value="Zn2Cys6_DnaBD"/>
</dbReference>
<accession>A0A2T2NAR3</accession>
<dbReference type="PROSITE" id="PS50048">
    <property type="entry name" value="ZN2_CY6_FUNGAL_2"/>
    <property type="match status" value="1"/>
</dbReference>
<evidence type="ECO:0000256" key="4">
    <source>
        <dbReference type="ARBA" id="ARBA00023125"/>
    </source>
</evidence>
<dbReference type="GO" id="GO:0008270">
    <property type="term" value="F:zinc ion binding"/>
    <property type="evidence" value="ECO:0007669"/>
    <property type="project" value="InterPro"/>
</dbReference>
<dbReference type="STRING" id="1448308.A0A2T2NAR3"/>
<evidence type="ECO:0000313" key="10">
    <source>
        <dbReference type="Proteomes" id="UP000240883"/>
    </source>
</evidence>
<keyword evidence="10" id="KW-1185">Reference proteome</keyword>
<dbReference type="SMART" id="SM00066">
    <property type="entry name" value="GAL4"/>
    <property type="match status" value="1"/>
</dbReference>
<evidence type="ECO:0000259" key="8">
    <source>
        <dbReference type="PROSITE" id="PS50048"/>
    </source>
</evidence>